<comment type="cofactor">
    <cofactor evidence="1">
        <name>Mg(2+)</name>
        <dbReference type="ChEBI" id="CHEBI:18420"/>
    </cofactor>
</comment>
<dbReference type="InterPro" id="IPR046945">
    <property type="entry name" value="RHMD-like"/>
</dbReference>
<dbReference type="SMART" id="SM00922">
    <property type="entry name" value="MR_MLE"/>
    <property type="match status" value="1"/>
</dbReference>
<dbReference type="Gene3D" id="3.30.390.10">
    <property type="entry name" value="Enolase-like, N-terminal domain"/>
    <property type="match status" value="1"/>
</dbReference>
<dbReference type="Pfam" id="PF02746">
    <property type="entry name" value="MR_MLE_N"/>
    <property type="match status" value="1"/>
</dbReference>
<dbReference type="InterPro" id="IPR013341">
    <property type="entry name" value="Mandelate_racemase_N_dom"/>
</dbReference>
<protein>
    <submittedName>
        <fullName evidence="5">L-alanine-DL-glutamate epimerase-like enolase superfamily enzyme</fullName>
    </submittedName>
</protein>
<dbReference type="Proteomes" id="UP000638648">
    <property type="component" value="Unassembled WGS sequence"/>
</dbReference>
<dbReference type="PANTHER" id="PTHR13794">
    <property type="entry name" value="ENOLASE SUPERFAMILY, MANDELATE RACEMASE"/>
    <property type="match status" value="1"/>
</dbReference>
<dbReference type="GO" id="GO:0016836">
    <property type="term" value="F:hydro-lyase activity"/>
    <property type="evidence" value="ECO:0007669"/>
    <property type="project" value="TreeGrafter"/>
</dbReference>
<accession>A0A927RB26</accession>
<dbReference type="Gene3D" id="3.20.20.120">
    <property type="entry name" value="Enolase-like C-terminal domain"/>
    <property type="match status" value="1"/>
</dbReference>
<dbReference type="RefSeq" id="WP_192752102.1">
    <property type="nucleotide sequence ID" value="NZ_BAABJL010000134.1"/>
</dbReference>
<dbReference type="SFLD" id="SFLDS00001">
    <property type="entry name" value="Enolase"/>
    <property type="match status" value="1"/>
</dbReference>
<sequence>MGAAPLVITDVRASDVRGVPMGQGLVTPWSRSVHHTRDYLAVRIETDAGIWGLALDGDWDSIPMTAEAVRTHVAPHLVGRSVFDLEAHSRLLGNVGAPGRFYFIEIALWDIIGKALGKPLCELWGGRDDRVVAYASTVHYGKTPAERGEDCRRYLARGYRAVKLRLSEDTIDKDLELVAACRSAVGDQMDILVDANQAGRRPDDPRAWTLQRALDTARGLAELNVGWLEEPLSYAMVDESRRLAAEADLPISGGEGKRGLQQFWQVLQGGLYNILQPDPVTSGTPTTLLKVASFADAAGLPVAFHHGKGGVGMLVALHMQAAMGARKYLEVMDDPGYWNPDGFQVGFRAPVFPDADGIVRCPDRPGLGADWDPDWLEKHQLAG</sequence>
<dbReference type="InterPro" id="IPR029065">
    <property type="entry name" value="Enolase_C-like"/>
</dbReference>
<evidence type="ECO:0000256" key="3">
    <source>
        <dbReference type="ARBA" id="ARBA00022842"/>
    </source>
</evidence>
<evidence type="ECO:0000256" key="2">
    <source>
        <dbReference type="ARBA" id="ARBA00022723"/>
    </source>
</evidence>
<dbReference type="SUPFAM" id="SSF51604">
    <property type="entry name" value="Enolase C-terminal domain-like"/>
    <property type="match status" value="1"/>
</dbReference>
<dbReference type="EMBL" id="JADBEM010000001">
    <property type="protein sequence ID" value="MBE1608314.1"/>
    <property type="molecule type" value="Genomic_DNA"/>
</dbReference>
<organism evidence="5 6">
    <name type="scientific">Actinopolymorpha pittospori</name>
    <dbReference type="NCBI Taxonomy" id="648752"/>
    <lineage>
        <taxon>Bacteria</taxon>
        <taxon>Bacillati</taxon>
        <taxon>Actinomycetota</taxon>
        <taxon>Actinomycetes</taxon>
        <taxon>Propionibacteriales</taxon>
        <taxon>Actinopolymorphaceae</taxon>
        <taxon>Actinopolymorpha</taxon>
    </lineage>
</organism>
<dbReference type="GO" id="GO:0000287">
    <property type="term" value="F:magnesium ion binding"/>
    <property type="evidence" value="ECO:0007669"/>
    <property type="project" value="TreeGrafter"/>
</dbReference>
<dbReference type="PANTHER" id="PTHR13794:SF58">
    <property type="entry name" value="MITOCHONDRIAL ENOLASE SUPERFAMILY MEMBER 1"/>
    <property type="match status" value="1"/>
</dbReference>
<dbReference type="InterPro" id="IPR013342">
    <property type="entry name" value="Mandelate_racemase_C"/>
</dbReference>
<dbReference type="Pfam" id="PF13378">
    <property type="entry name" value="MR_MLE_C"/>
    <property type="match status" value="1"/>
</dbReference>
<evidence type="ECO:0000313" key="6">
    <source>
        <dbReference type="Proteomes" id="UP000638648"/>
    </source>
</evidence>
<gene>
    <name evidence="5" type="ORF">HEB94_005162</name>
</gene>
<dbReference type="SUPFAM" id="SSF54826">
    <property type="entry name" value="Enolase N-terminal domain-like"/>
    <property type="match status" value="1"/>
</dbReference>
<keyword evidence="2" id="KW-0479">Metal-binding</keyword>
<evidence type="ECO:0000259" key="4">
    <source>
        <dbReference type="SMART" id="SM00922"/>
    </source>
</evidence>
<dbReference type="InterPro" id="IPR029017">
    <property type="entry name" value="Enolase-like_N"/>
</dbReference>
<comment type="caution">
    <text evidence="5">The sequence shown here is derived from an EMBL/GenBank/DDBJ whole genome shotgun (WGS) entry which is preliminary data.</text>
</comment>
<proteinExistence type="predicted"/>
<dbReference type="SFLD" id="SFLDG00179">
    <property type="entry name" value="mandelate_racemase"/>
    <property type="match status" value="1"/>
</dbReference>
<evidence type="ECO:0000313" key="5">
    <source>
        <dbReference type="EMBL" id="MBE1608314.1"/>
    </source>
</evidence>
<reference evidence="5" key="1">
    <citation type="submission" date="2020-10" db="EMBL/GenBank/DDBJ databases">
        <title>Sequencing the genomes of 1000 actinobacteria strains.</title>
        <authorList>
            <person name="Klenk H.-P."/>
        </authorList>
    </citation>
    <scope>NUCLEOTIDE SEQUENCE</scope>
    <source>
        <strain evidence="5">DSM 45354</strain>
    </source>
</reference>
<feature type="domain" description="Mandelate racemase/muconate lactonizing enzyme C-terminal" evidence="4">
    <location>
        <begin position="144"/>
        <end position="250"/>
    </location>
</feature>
<dbReference type="GO" id="GO:0016052">
    <property type="term" value="P:carbohydrate catabolic process"/>
    <property type="evidence" value="ECO:0007669"/>
    <property type="project" value="TreeGrafter"/>
</dbReference>
<dbReference type="CDD" id="cd03316">
    <property type="entry name" value="MR_like"/>
    <property type="match status" value="1"/>
</dbReference>
<dbReference type="InterPro" id="IPR036849">
    <property type="entry name" value="Enolase-like_C_sf"/>
</dbReference>
<keyword evidence="3" id="KW-0460">Magnesium</keyword>
<dbReference type="AlphaFoldDB" id="A0A927RB26"/>
<name>A0A927RB26_9ACTN</name>
<keyword evidence="6" id="KW-1185">Reference proteome</keyword>
<evidence type="ECO:0000256" key="1">
    <source>
        <dbReference type="ARBA" id="ARBA00001946"/>
    </source>
</evidence>